<dbReference type="RefSeq" id="XP_013247283.1">
    <property type="nucleotide sequence ID" value="XM_013391829.1"/>
</dbReference>
<evidence type="ECO:0000313" key="3">
    <source>
        <dbReference type="Proteomes" id="UP000018050"/>
    </source>
</evidence>
<proteinExistence type="predicted"/>
<reference evidence="2" key="2">
    <citation type="submission" date="2013-10" db="EMBL/GenBank/DDBJ databases">
        <authorList>
            <person name="Aslett M."/>
        </authorList>
    </citation>
    <scope>NUCLEOTIDE SEQUENCE</scope>
    <source>
        <strain evidence="2">Houghton</strain>
    </source>
</reference>
<feature type="compositionally biased region" description="Pro residues" evidence="1">
    <location>
        <begin position="1"/>
        <end position="21"/>
    </location>
</feature>
<keyword evidence="3" id="KW-1185">Reference proteome</keyword>
<sequence length="108" mass="10925">MKSPPQGAPRGPPEEGSPPWGPSSTVPDEGSSAGGPPWSLSSWAPLFGAPPEGLVMGFRLGPLLKVSFLRAPPASLLEIPEGGAPAGAPVRAPVGSPVDLLAYDSCWC</sequence>
<dbReference type="AlphaFoldDB" id="U6GYN3"/>
<gene>
    <name evidence="2" type="ORF">EAH_00041050</name>
</gene>
<dbReference type="VEuPathDB" id="ToxoDB:EAH_00041050"/>
<protein>
    <submittedName>
        <fullName evidence="2">Uncharacterized protein</fullName>
    </submittedName>
</protein>
<feature type="region of interest" description="Disordered" evidence="1">
    <location>
        <begin position="1"/>
        <end position="42"/>
    </location>
</feature>
<reference evidence="2" key="1">
    <citation type="submission" date="2013-10" db="EMBL/GenBank/DDBJ databases">
        <title>Genomic analysis of the causative agents of coccidiosis in chickens.</title>
        <authorList>
            <person name="Reid A.J."/>
            <person name="Blake D."/>
            <person name="Billington K."/>
            <person name="Browne H."/>
            <person name="Dunn M."/>
            <person name="Hung S."/>
            <person name="Kawahara F."/>
            <person name="Miranda-Saavedra D."/>
            <person name="Mourier T."/>
            <person name="Nagra H."/>
            <person name="Otto T.D."/>
            <person name="Rawlings N."/>
            <person name="Sanchez A."/>
            <person name="Sanders M."/>
            <person name="Subramaniam C."/>
            <person name="Tay Y."/>
            <person name="Dear P."/>
            <person name="Doerig C."/>
            <person name="Gruber A."/>
            <person name="Parkinson J."/>
            <person name="Shirley M."/>
            <person name="Wan K.L."/>
            <person name="Berriman M."/>
            <person name="Tomley F."/>
            <person name="Pain A."/>
        </authorList>
    </citation>
    <scope>NUCLEOTIDE SEQUENCE</scope>
    <source>
        <strain evidence="2">Houghton</strain>
    </source>
</reference>
<evidence type="ECO:0000256" key="1">
    <source>
        <dbReference type="SAM" id="MobiDB-lite"/>
    </source>
</evidence>
<organism evidence="2 3">
    <name type="scientific">Eimeria acervulina</name>
    <name type="common">Coccidian parasite</name>
    <dbReference type="NCBI Taxonomy" id="5801"/>
    <lineage>
        <taxon>Eukaryota</taxon>
        <taxon>Sar</taxon>
        <taxon>Alveolata</taxon>
        <taxon>Apicomplexa</taxon>
        <taxon>Conoidasida</taxon>
        <taxon>Coccidia</taxon>
        <taxon>Eucoccidiorida</taxon>
        <taxon>Eimeriorina</taxon>
        <taxon>Eimeriidae</taxon>
        <taxon>Eimeria</taxon>
    </lineage>
</organism>
<evidence type="ECO:0000313" key="2">
    <source>
        <dbReference type="EMBL" id="CDI83619.1"/>
    </source>
</evidence>
<dbReference type="Proteomes" id="UP000018050">
    <property type="component" value="Unassembled WGS sequence"/>
</dbReference>
<accession>U6GYN3</accession>
<dbReference type="EMBL" id="HG673447">
    <property type="protein sequence ID" value="CDI83619.1"/>
    <property type="molecule type" value="Genomic_DNA"/>
</dbReference>
<dbReference type="GeneID" id="25272175"/>
<name>U6GYN3_EIMAC</name>